<feature type="modified residue" description="4-aspartylphosphate" evidence="2">
    <location>
        <position position="54"/>
    </location>
</feature>
<dbReference type="SUPFAM" id="SSF52172">
    <property type="entry name" value="CheY-like"/>
    <property type="match status" value="1"/>
</dbReference>
<evidence type="ECO:0000313" key="5">
    <source>
        <dbReference type="Proteomes" id="UP000231252"/>
    </source>
</evidence>
<dbReference type="GO" id="GO:0000160">
    <property type="term" value="P:phosphorelay signal transduction system"/>
    <property type="evidence" value="ECO:0007669"/>
    <property type="project" value="InterPro"/>
</dbReference>
<evidence type="ECO:0000313" key="4">
    <source>
        <dbReference type="EMBL" id="PIS22326.1"/>
    </source>
</evidence>
<gene>
    <name evidence="4" type="ORF">COT50_02580</name>
</gene>
<dbReference type="PANTHER" id="PTHR44591:SF3">
    <property type="entry name" value="RESPONSE REGULATORY DOMAIN-CONTAINING PROTEIN"/>
    <property type="match status" value="1"/>
</dbReference>
<dbReference type="EMBL" id="PEYU01000058">
    <property type="protein sequence ID" value="PIS22326.1"/>
    <property type="molecule type" value="Genomic_DNA"/>
</dbReference>
<organism evidence="4 5">
    <name type="scientific">candidate division WWE3 bacterium CG08_land_8_20_14_0_20_41_10</name>
    <dbReference type="NCBI Taxonomy" id="1975085"/>
    <lineage>
        <taxon>Bacteria</taxon>
        <taxon>Katanobacteria</taxon>
    </lineage>
</organism>
<dbReference type="CDD" id="cd17574">
    <property type="entry name" value="REC_OmpR"/>
    <property type="match status" value="1"/>
</dbReference>
<dbReference type="Pfam" id="PF00072">
    <property type="entry name" value="Response_reg"/>
    <property type="match status" value="1"/>
</dbReference>
<feature type="domain" description="Response regulatory" evidence="3">
    <location>
        <begin position="5"/>
        <end position="120"/>
    </location>
</feature>
<sequence>MIKKSILIIEDEKDILDLYKEYLTGVGFQIDTASDGEEGLKKIVAGKNNLVLLDIMMPKLDGIGILQTIKDQKLNLPTTIMLTNLSHDQALKDAIALGAKDSIIKSEVTPDQVVEKISRYLA</sequence>
<dbReference type="InterPro" id="IPR011006">
    <property type="entry name" value="CheY-like_superfamily"/>
</dbReference>
<evidence type="ECO:0000259" key="3">
    <source>
        <dbReference type="PROSITE" id="PS50110"/>
    </source>
</evidence>
<accession>A0A2H0XBP0</accession>
<dbReference type="PANTHER" id="PTHR44591">
    <property type="entry name" value="STRESS RESPONSE REGULATOR PROTEIN 1"/>
    <property type="match status" value="1"/>
</dbReference>
<dbReference type="InterPro" id="IPR001789">
    <property type="entry name" value="Sig_transdc_resp-reg_receiver"/>
</dbReference>
<dbReference type="AlphaFoldDB" id="A0A2H0XBP0"/>
<dbReference type="SMART" id="SM00448">
    <property type="entry name" value="REC"/>
    <property type="match status" value="1"/>
</dbReference>
<reference evidence="5" key="1">
    <citation type="submission" date="2017-09" db="EMBL/GenBank/DDBJ databases">
        <title>Depth-based differentiation of microbial function through sediment-hosted aquifers and enrichment of novel symbionts in the deep terrestrial subsurface.</title>
        <authorList>
            <person name="Probst A.J."/>
            <person name="Ladd B."/>
            <person name="Jarett J.K."/>
            <person name="Geller-Mcgrath D.E."/>
            <person name="Sieber C.M.K."/>
            <person name="Emerson J.B."/>
            <person name="Anantharaman K."/>
            <person name="Thomas B.C."/>
            <person name="Malmstrom R."/>
            <person name="Stieglmeier M."/>
            <person name="Klingl A."/>
            <person name="Woyke T."/>
            <person name="Ryan C.M."/>
            <person name="Banfield J.F."/>
        </authorList>
    </citation>
    <scope>NUCLEOTIDE SEQUENCE [LARGE SCALE GENOMIC DNA]</scope>
</reference>
<evidence type="ECO:0000256" key="2">
    <source>
        <dbReference type="PROSITE-ProRule" id="PRU00169"/>
    </source>
</evidence>
<dbReference type="InterPro" id="IPR050595">
    <property type="entry name" value="Bact_response_regulator"/>
</dbReference>
<keyword evidence="1 2" id="KW-0597">Phosphoprotein</keyword>
<dbReference type="PROSITE" id="PS50110">
    <property type="entry name" value="RESPONSE_REGULATORY"/>
    <property type="match status" value="1"/>
</dbReference>
<dbReference type="Gene3D" id="3.40.50.2300">
    <property type="match status" value="1"/>
</dbReference>
<proteinExistence type="predicted"/>
<protein>
    <submittedName>
        <fullName evidence="4">Response regulator</fullName>
    </submittedName>
</protein>
<evidence type="ECO:0000256" key="1">
    <source>
        <dbReference type="ARBA" id="ARBA00022553"/>
    </source>
</evidence>
<comment type="caution">
    <text evidence="4">The sequence shown here is derived from an EMBL/GenBank/DDBJ whole genome shotgun (WGS) entry which is preliminary data.</text>
</comment>
<name>A0A2H0XBP0_UNCKA</name>
<dbReference type="Proteomes" id="UP000231252">
    <property type="component" value="Unassembled WGS sequence"/>
</dbReference>